<feature type="region of interest" description="Disordered" evidence="1">
    <location>
        <begin position="215"/>
        <end position="282"/>
    </location>
</feature>
<evidence type="ECO:0000256" key="1">
    <source>
        <dbReference type="SAM" id="MobiDB-lite"/>
    </source>
</evidence>
<dbReference type="InterPro" id="IPR037546">
    <property type="entry name" value="SAC51-like"/>
</dbReference>
<accession>A0AAN9L356</accession>
<evidence type="ECO:0000313" key="2">
    <source>
        <dbReference type="EMBL" id="KAK7328111.1"/>
    </source>
</evidence>
<feature type="compositionally biased region" description="Polar residues" evidence="1">
    <location>
        <begin position="342"/>
        <end position="360"/>
    </location>
</feature>
<sequence>MVCQAASQTRFRALKHENGIEGEPTIIVRVIACFQPLHDCQAEYFRHLLKPVTIITSTGHFFGWMVKAHKYWPYPHHVAWPSPYLNCSCTLAELGSCVHSAYLNPGTCIFPAVSIYPGFTAPAIPSLKTEQTNEVQGFAQYPKSEPCLKETRAGGAMQNANRASLQKKLLIFDHSGNRTRMLYSPVFPLVQSPIVTAKQLAQAYDVNEKAQATNMGQKHLPIYSSPEESDKDHIVDEESEMHEDTEEINALLYSDDSDSGSDDDDDDDEVTSTGHSPLVTKRTYVMQEQFEDTKEEVASSDWPNKRQKSIDGGYNRLPPLVDSASSVRLNETCEYVSDAESKNSSGRVSSARQTKGDNSTAAVIQLKKDKIRESLKVLENLIPGAKGKHPLLVIDGTIEYLKSLMSQTGTL</sequence>
<dbReference type="Proteomes" id="UP001367508">
    <property type="component" value="Unassembled WGS sequence"/>
</dbReference>
<name>A0AAN9L356_CANGL</name>
<feature type="compositionally biased region" description="Acidic residues" evidence="1">
    <location>
        <begin position="237"/>
        <end position="247"/>
    </location>
</feature>
<comment type="caution">
    <text evidence="2">The sequence shown here is derived from an EMBL/GenBank/DDBJ whole genome shotgun (WGS) entry which is preliminary data.</text>
</comment>
<protein>
    <submittedName>
        <fullName evidence="2">Uncharacterized protein</fullName>
    </submittedName>
</protein>
<gene>
    <name evidence="2" type="ORF">VNO77_22207</name>
</gene>
<dbReference type="EMBL" id="JAYMYQ010000005">
    <property type="protein sequence ID" value="KAK7328111.1"/>
    <property type="molecule type" value="Genomic_DNA"/>
</dbReference>
<feature type="region of interest" description="Disordered" evidence="1">
    <location>
        <begin position="294"/>
        <end position="317"/>
    </location>
</feature>
<evidence type="ECO:0000313" key="3">
    <source>
        <dbReference type="Proteomes" id="UP001367508"/>
    </source>
</evidence>
<reference evidence="2 3" key="1">
    <citation type="submission" date="2024-01" db="EMBL/GenBank/DDBJ databases">
        <title>The genomes of 5 underutilized Papilionoideae crops provide insights into root nodulation and disease resistanc.</title>
        <authorList>
            <person name="Jiang F."/>
        </authorList>
    </citation>
    <scope>NUCLEOTIDE SEQUENCE [LARGE SCALE GENOMIC DNA]</scope>
    <source>
        <strain evidence="2">LVBAO_FW01</strain>
        <tissue evidence="2">Leaves</tissue>
    </source>
</reference>
<keyword evidence="3" id="KW-1185">Reference proteome</keyword>
<organism evidence="2 3">
    <name type="scientific">Canavalia gladiata</name>
    <name type="common">Sword bean</name>
    <name type="synonym">Dolichos gladiatus</name>
    <dbReference type="NCBI Taxonomy" id="3824"/>
    <lineage>
        <taxon>Eukaryota</taxon>
        <taxon>Viridiplantae</taxon>
        <taxon>Streptophyta</taxon>
        <taxon>Embryophyta</taxon>
        <taxon>Tracheophyta</taxon>
        <taxon>Spermatophyta</taxon>
        <taxon>Magnoliopsida</taxon>
        <taxon>eudicotyledons</taxon>
        <taxon>Gunneridae</taxon>
        <taxon>Pentapetalae</taxon>
        <taxon>rosids</taxon>
        <taxon>fabids</taxon>
        <taxon>Fabales</taxon>
        <taxon>Fabaceae</taxon>
        <taxon>Papilionoideae</taxon>
        <taxon>50 kb inversion clade</taxon>
        <taxon>NPAAA clade</taxon>
        <taxon>indigoferoid/millettioid clade</taxon>
        <taxon>Phaseoleae</taxon>
        <taxon>Canavalia</taxon>
    </lineage>
</organism>
<dbReference type="AlphaFoldDB" id="A0AAN9L356"/>
<dbReference type="PANTHER" id="PTHR36066:SF8">
    <property type="entry name" value="TRANSCRIPTION FACTOR SAC51"/>
    <property type="match status" value="1"/>
</dbReference>
<proteinExistence type="predicted"/>
<feature type="compositionally biased region" description="Acidic residues" evidence="1">
    <location>
        <begin position="255"/>
        <end position="270"/>
    </location>
</feature>
<dbReference type="PANTHER" id="PTHR36066">
    <property type="entry name" value="TRANSCRIPTION FACTOR BHLH145"/>
    <property type="match status" value="1"/>
</dbReference>
<feature type="region of interest" description="Disordered" evidence="1">
    <location>
        <begin position="338"/>
        <end position="360"/>
    </location>
</feature>